<dbReference type="EMBL" id="JAAIUW010000002">
    <property type="protein sequence ID" value="KAF7841208.1"/>
    <property type="molecule type" value="Genomic_DNA"/>
</dbReference>
<sequence>MFDCATSSASMVIGRYYSKDEGTRMRDVTLYRQAVGSLQYLTTTRPDIFCSVNKLSQYMANPIYEHFQGVKRIFRYLKGTHSLGLHIKPSQVF</sequence>
<dbReference type="AlphaFoldDB" id="A0A834X8X5"/>
<dbReference type="OrthoDB" id="1416215at2759"/>
<reference evidence="1" key="1">
    <citation type="submission" date="2020-09" db="EMBL/GenBank/DDBJ databases">
        <title>Genome-Enabled Discovery of Anthraquinone Biosynthesis in Senna tora.</title>
        <authorList>
            <person name="Kang S.-H."/>
            <person name="Pandey R.P."/>
            <person name="Lee C.-M."/>
            <person name="Sim J.-S."/>
            <person name="Jeong J.-T."/>
            <person name="Choi B.-S."/>
            <person name="Jung M."/>
            <person name="Ginzburg D."/>
            <person name="Zhao K."/>
            <person name="Won S.Y."/>
            <person name="Oh T.-J."/>
            <person name="Yu Y."/>
            <person name="Kim N.-H."/>
            <person name="Lee O.R."/>
            <person name="Lee T.-H."/>
            <person name="Bashyal P."/>
            <person name="Kim T.-S."/>
            <person name="Lee W.-H."/>
            <person name="Kawkins C."/>
            <person name="Kim C.-K."/>
            <person name="Kim J.S."/>
            <person name="Ahn B.O."/>
            <person name="Rhee S.Y."/>
            <person name="Sohng J.K."/>
        </authorList>
    </citation>
    <scope>NUCLEOTIDE SEQUENCE</scope>
    <source>
        <tissue evidence="1">Leaf</tissue>
    </source>
</reference>
<protein>
    <submittedName>
        <fullName evidence="1">Putative copia-type protein</fullName>
    </submittedName>
</protein>
<accession>A0A834X8X5</accession>
<dbReference type="PANTHER" id="PTHR11439:SF524">
    <property type="entry name" value="RNA-DIRECTED DNA POLYMERASE, PROTEIN KINASE RLK-PELLE-DLSV FAMILY"/>
    <property type="match status" value="1"/>
</dbReference>
<evidence type="ECO:0000313" key="2">
    <source>
        <dbReference type="Proteomes" id="UP000634136"/>
    </source>
</evidence>
<evidence type="ECO:0000313" key="1">
    <source>
        <dbReference type="EMBL" id="KAF7841208.1"/>
    </source>
</evidence>
<dbReference type="Proteomes" id="UP000634136">
    <property type="component" value="Unassembled WGS sequence"/>
</dbReference>
<organism evidence="1 2">
    <name type="scientific">Senna tora</name>
    <dbReference type="NCBI Taxonomy" id="362788"/>
    <lineage>
        <taxon>Eukaryota</taxon>
        <taxon>Viridiplantae</taxon>
        <taxon>Streptophyta</taxon>
        <taxon>Embryophyta</taxon>
        <taxon>Tracheophyta</taxon>
        <taxon>Spermatophyta</taxon>
        <taxon>Magnoliopsida</taxon>
        <taxon>eudicotyledons</taxon>
        <taxon>Gunneridae</taxon>
        <taxon>Pentapetalae</taxon>
        <taxon>rosids</taxon>
        <taxon>fabids</taxon>
        <taxon>Fabales</taxon>
        <taxon>Fabaceae</taxon>
        <taxon>Caesalpinioideae</taxon>
        <taxon>Cassia clade</taxon>
        <taxon>Senna</taxon>
    </lineage>
</organism>
<dbReference type="PANTHER" id="PTHR11439">
    <property type="entry name" value="GAG-POL-RELATED RETROTRANSPOSON"/>
    <property type="match status" value="1"/>
</dbReference>
<gene>
    <name evidence="1" type="ORF">G2W53_003506</name>
</gene>
<keyword evidence="2" id="KW-1185">Reference proteome</keyword>
<comment type="caution">
    <text evidence="1">The sequence shown here is derived from an EMBL/GenBank/DDBJ whole genome shotgun (WGS) entry which is preliminary data.</text>
</comment>
<name>A0A834X8X5_9FABA</name>
<proteinExistence type="predicted"/>